<evidence type="ECO:0000256" key="1">
    <source>
        <dbReference type="SAM" id="Phobius"/>
    </source>
</evidence>
<name>A0A370KCZ9_9GAMM</name>
<feature type="transmembrane region" description="Helical" evidence="1">
    <location>
        <begin position="94"/>
        <end position="116"/>
    </location>
</feature>
<keyword evidence="1" id="KW-0472">Membrane</keyword>
<evidence type="ECO:0000313" key="3">
    <source>
        <dbReference type="Proteomes" id="UP000254711"/>
    </source>
</evidence>
<dbReference type="AlphaFoldDB" id="A0A370KCZ9"/>
<evidence type="ECO:0000313" key="2">
    <source>
        <dbReference type="EMBL" id="RDJ00537.1"/>
    </source>
</evidence>
<organism evidence="2 3">
    <name type="scientific">Dyella solisilvae</name>
    <dbReference type="NCBI Taxonomy" id="1920168"/>
    <lineage>
        <taxon>Bacteria</taxon>
        <taxon>Pseudomonadati</taxon>
        <taxon>Pseudomonadota</taxon>
        <taxon>Gammaproteobacteria</taxon>
        <taxon>Lysobacterales</taxon>
        <taxon>Rhodanobacteraceae</taxon>
        <taxon>Dyella</taxon>
    </lineage>
</organism>
<keyword evidence="1" id="KW-1133">Transmembrane helix</keyword>
<accession>A0A370KCZ9</accession>
<comment type="caution">
    <text evidence="2">The sequence shown here is derived from an EMBL/GenBank/DDBJ whole genome shotgun (WGS) entry which is preliminary data.</text>
</comment>
<protein>
    <recommendedName>
        <fullName evidence="4">Transmembrane protein</fullName>
    </recommendedName>
</protein>
<feature type="transmembrane region" description="Helical" evidence="1">
    <location>
        <begin position="48"/>
        <end position="68"/>
    </location>
</feature>
<evidence type="ECO:0008006" key="4">
    <source>
        <dbReference type="Google" id="ProtNLM"/>
    </source>
</evidence>
<dbReference type="Proteomes" id="UP000254711">
    <property type="component" value="Unassembled WGS sequence"/>
</dbReference>
<proteinExistence type="predicted"/>
<sequence>MPYDQSWMGFGLTGALEAGIIVVVAGVVAYGLLHWIGRGQGWSLARELGLAYVAAVLLAGGHDLWNLFYFNYGRLQSLQLLRLRLAEVHDPDNLGLRVVFEFVGAAVGVYLGWLLFARRRPTT</sequence>
<keyword evidence="1" id="KW-0812">Transmembrane</keyword>
<feature type="transmembrane region" description="Helical" evidence="1">
    <location>
        <begin position="12"/>
        <end position="36"/>
    </location>
</feature>
<dbReference type="EMBL" id="QQSY01000001">
    <property type="protein sequence ID" value="RDJ00537.1"/>
    <property type="molecule type" value="Genomic_DNA"/>
</dbReference>
<keyword evidence="3" id="KW-1185">Reference proteome</keyword>
<gene>
    <name evidence="2" type="ORF">DVT68_07030</name>
</gene>
<dbReference type="RefSeq" id="WP_114824261.1">
    <property type="nucleotide sequence ID" value="NZ_QQSY01000001.1"/>
</dbReference>
<reference evidence="2 3" key="1">
    <citation type="submission" date="2018-07" db="EMBL/GenBank/DDBJ databases">
        <title>Dyella solisilvae sp. nov., isolated from the pine and broad-leaved mixed forest soil.</title>
        <authorList>
            <person name="Gao Z."/>
            <person name="Qiu L."/>
        </authorList>
    </citation>
    <scope>NUCLEOTIDE SEQUENCE [LARGE SCALE GENOMIC DNA]</scope>
    <source>
        <strain evidence="2 3">DHG54</strain>
    </source>
</reference>